<dbReference type="InterPro" id="IPR013497">
    <property type="entry name" value="Topo_IA_cen"/>
</dbReference>
<feature type="site" description="Interaction with DNA" evidence="8">
    <location>
        <position position="147"/>
    </location>
</feature>
<evidence type="ECO:0000313" key="11">
    <source>
        <dbReference type="EMBL" id="OBX28941.1"/>
    </source>
</evidence>
<dbReference type="SMART" id="SM00437">
    <property type="entry name" value="TOP1Ac"/>
    <property type="match status" value="1"/>
</dbReference>
<accession>A0A1A7RAJ0</accession>
<feature type="site" description="Interaction with DNA" evidence="8">
    <location>
        <position position="151"/>
    </location>
</feature>
<dbReference type="Gene3D" id="3.30.65.10">
    <property type="entry name" value="Bacterial Topoisomerase I, domain 1"/>
    <property type="match status" value="1"/>
</dbReference>
<evidence type="ECO:0000256" key="6">
    <source>
        <dbReference type="ARBA" id="ARBA00023125"/>
    </source>
</evidence>
<comment type="similarity">
    <text evidence="2 8">Belongs to the type IA topoisomerase family.</text>
</comment>
<dbReference type="SUPFAM" id="SSF56712">
    <property type="entry name" value="Prokaryotic type I DNA topoisomerase"/>
    <property type="match status" value="1"/>
</dbReference>
<dbReference type="SMART" id="SM00436">
    <property type="entry name" value="TOP1Bc"/>
    <property type="match status" value="1"/>
</dbReference>
<dbReference type="GO" id="GO:0003917">
    <property type="term" value="F:DNA topoisomerase type I (single strand cut, ATP-independent) activity"/>
    <property type="evidence" value="ECO:0007669"/>
    <property type="project" value="UniProtKB-UniRule"/>
</dbReference>
<evidence type="ECO:0000256" key="5">
    <source>
        <dbReference type="ARBA" id="ARBA00023029"/>
    </source>
</evidence>
<keyword evidence="7 8" id="KW-0413">Isomerase</keyword>
<dbReference type="CDD" id="cd00186">
    <property type="entry name" value="TOP1Ac"/>
    <property type="match status" value="1"/>
</dbReference>
<feature type="site" description="Interaction with DNA" evidence="8">
    <location>
        <position position="299"/>
    </location>
</feature>
<dbReference type="InterPro" id="IPR000380">
    <property type="entry name" value="Topo_IA"/>
</dbReference>
<keyword evidence="5 8" id="KW-0799">Topoisomerase</keyword>
<dbReference type="InterPro" id="IPR005733">
    <property type="entry name" value="TopoI_bac-type"/>
</dbReference>
<evidence type="ECO:0000256" key="4">
    <source>
        <dbReference type="ARBA" id="ARBA00022842"/>
    </source>
</evidence>
<feature type="domain" description="Topo IA-type catalytic" evidence="10">
    <location>
        <begin position="137"/>
        <end position="553"/>
    </location>
</feature>
<dbReference type="OrthoDB" id="9804262at2"/>
<comment type="function">
    <text evidence="8">Releases the supercoiling and torsional tension of DNA, which is introduced during the DNA replication and transcription, by transiently cleaving and rejoining one strand of the DNA duplex. Introduces a single-strand break via transesterification at a target site in duplex DNA. The scissile phosphodiester is attacked by the catalytic tyrosine of the enzyme, resulting in the formation of a DNA-(5'-phosphotyrosyl)-enzyme intermediate and the expulsion of a 3'-OH DNA strand. The free DNA strand then undergoes passage around the unbroken strand, thus removing DNA supercoils. Finally, in the religation step, the DNA 3'-OH attacks the covalent intermediate to expel the active-site tyrosine and restore the DNA phosphodiester backbone.</text>
</comment>
<dbReference type="AlphaFoldDB" id="A0A1A7RAJ0"/>
<evidence type="ECO:0000259" key="9">
    <source>
        <dbReference type="PROSITE" id="PS50880"/>
    </source>
</evidence>
<protein>
    <recommendedName>
        <fullName evidence="8">DNA topoisomerase 1</fullName>
        <ecNumber evidence="8">5.6.2.1</ecNumber>
    </recommendedName>
    <alternativeName>
        <fullName evidence="8">DNA topoisomerase I</fullName>
    </alternativeName>
</protein>
<dbReference type="InterPro" id="IPR003602">
    <property type="entry name" value="Topo_IA_DNA-bd_dom"/>
</dbReference>
<dbReference type="GO" id="GO:0003677">
    <property type="term" value="F:DNA binding"/>
    <property type="evidence" value="ECO:0007669"/>
    <property type="project" value="UniProtKB-KW"/>
</dbReference>
<keyword evidence="3" id="KW-0479">Metal-binding</keyword>
<comment type="caution">
    <text evidence="8">Lacks conserved residue(s) required for the propagation of feature annotation.</text>
</comment>
<dbReference type="PANTHER" id="PTHR42785:SF1">
    <property type="entry name" value="DNA TOPOISOMERASE"/>
    <property type="match status" value="1"/>
</dbReference>
<dbReference type="STRING" id="1443941.A9J31_14810"/>
<dbReference type="PRINTS" id="PR00417">
    <property type="entry name" value="PRTPISMRASEI"/>
</dbReference>
<dbReference type="Proteomes" id="UP000185753">
    <property type="component" value="Unassembled WGS sequence"/>
</dbReference>
<feature type="site" description="Interaction with DNA" evidence="8">
    <location>
        <position position="31"/>
    </location>
</feature>
<keyword evidence="12" id="KW-1185">Reference proteome</keyword>
<sequence length="750" mass="84215">MNLVIVESPNKCSKIGSYLGSDFKVVASVGHVRDLPRKGLGIDIANDFAMEYSFIPDAKVSDRTFDGGEKRIEKIKAFLNKADKIYLATDPDREGEAISWHLKECLGLEDGQFERIEFNEISEKAIKEAINNGRGLDYQLVYAQEARRALDRLVGYLVSPIASDLMGQPSSAGRVQSPAVLIVVLREIEIQKFKVTNHFGVNLSFDKEPKKWISQWVTTDFVTEDQPYVLDSSLAEEVAKTKKVKVLNCTEKTEYSNAPSPFSTALLLQAASVALGFSPQQTTKAAQALFEQGAITYIRTDGLNIADESVEEIFAYANEHQFSLPEKPNKFKEKDGAQNAHEAIRPVHIIDKDLGKSPEQKALYQLIWERTISSQLAKAEYKAVTLELLSEDGKYKFHAKSRELIKKGWMIFGKDCLNEDENEPSGVVPVLEVGSVVDIESGEVIAKQTKPPKRYTEASLIKKLESCGIGRPSTYSSIMANILNKGFLEVEKKVLKPTKLGNDLIGSLLKAKFSFLDLHYSKEMELQLDKIASGETSYNSVVSALYTQLAQELSTASKLTAINAIHCPKCKSQLKKFKNTKTNQFFWICSSEDCKHSMDDDKGKPVEKVIHSCPKCKTGRLNKFQNSQTKEFFWICNDQECKHSMDDKKGQPVEKIKYPCPKCSTPLFRSKKEGKDPIWFCPNRETDCKVFLPEVNKKPLLEVYSCPQCASDLRRINGANGYFWGCTNYKNGCSATYPDQKGKPKFEVKK</sequence>
<dbReference type="Gene3D" id="3.40.50.140">
    <property type="match status" value="1"/>
</dbReference>
<evidence type="ECO:0000259" key="10">
    <source>
        <dbReference type="PROSITE" id="PS52039"/>
    </source>
</evidence>
<dbReference type="EMBL" id="LZDS01000015">
    <property type="protein sequence ID" value="OBX28941.1"/>
    <property type="molecule type" value="Genomic_DNA"/>
</dbReference>
<evidence type="ECO:0000313" key="12">
    <source>
        <dbReference type="Proteomes" id="UP000185753"/>
    </source>
</evidence>
<comment type="catalytic activity">
    <reaction evidence="1 8">
        <text>ATP-independent breakage of single-stranded DNA, followed by passage and rejoining.</text>
        <dbReference type="EC" id="5.6.2.1"/>
    </reaction>
</comment>
<dbReference type="Pfam" id="PF01751">
    <property type="entry name" value="Toprim"/>
    <property type="match status" value="1"/>
</dbReference>
<dbReference type="InterPro" id="IPR013826">
    <property type="entry name" value="Topo_IA_cen_sub3"/>
</dbReference>
<dbReference type="InterPro" id="IPR023405">
    <property type="entry name" value="Topo_IA_core_domain"/>
</dbReference>
<feature type="domain" description="Toprim" evidence="9">
    <location>
        <begin position="1"/>
        <end position="121"/>
    </location>
</feature>
<evidence type="ECO:0000256" key="7">
    <source>
        <dbReference type="ARBA" id="ARBA00023235"/>
    </source>
</evidence>
<dbReference type="SMART" id="SM00493">
    <property type="entry name" value="TOPRIM"/>
    <property type="match status" value="1"/>
</dbReference>
<feature type="region of interest" description="Interaction with DNA" evidence="8">
    <location>
        <begin position="171"/>
        <end position="176"/>
    </location>
</feature>
<dbReference type="HAMAP" id="MF_00952">
    <property type="entry name" value="Topoisom_1_prok"/>
    <property type="match status" value="1"/>
</dbReference>
<dbReference type="GO" id="GO:0046872">
    <property type="term" value="F:metal ion binding"/>
    <property type="evidence" value="ECO:0007669"/>
    <property type="project" value="UniProtKB-KW"/>
</dbReference>
<dbReference type="PROSITE" id="PS50880">
    <property type="entry name" value="TOPRIM"/>
    <property type="match status" value="1"/>
</dbReference>
<dbReference type="InterPro" id="IPR013824">
    <property type="entry name" value="Topo_IA_cen_sub1"/>
</dbReference>
<dbReference type="Pfam" id="PF01131">
    <property type="entry name" value="Topoisom_bac"/>
    <property type="match status" value="1"/>
</dbReference>
<evidence type="ECO:0000256" key="2">
    <source>
        <dbReference type="ARBA" id="ARBA00009446"/>
    </source>
</evidence>
<keyword evidence="6 8" id="KW-0238">DNA-binding</keyword>
<dbReference type="Gene3D" id="2.70.20.10">
    <property type="entry name" value="Topoisomerase I, domain 3"/>
    <property type="match status" value="1"/>
</dbReference>
<evidence type="ECO:0000256" key="1">
    <source>
        <dbReference type="ARBA" id="ARBA00000213"/>
    </source>
</evidence>
<dbReference type="NCBIfam" id="TIGR01051">
    <property type="entry name" value="topA_bact"/>
    <property type="match status" value="1"/>
</dbReference>
<dbReference type="PANTHER" id="PTHR42785">
    <property type="entry name" value="DNA TOPOISOMERASE, TYPE IA, CORE"/>
    <property type="match status" value="1"/>
</dbReference>
<dbReference type="InterPro" id="IPR013825">
    <property type="entry name" value="Topo_IA_cen_sub2"/>
</dbReference>
<dbReference type="CDD" id="cd03363">
    <property type="entry name" value="TOPRIM_TopoIA_TopoI"/>
    <property type="match status" value="1"/>
</dbReference>
<feature type="site" description="Interaction with DNA" evidence="8">
    <location>
        <position position="156"/>
    </location>
</feature>
<comment type="subunit">
    <text evidence="8">Monomer.</text>
</comment>
<organism evidence="11 12">
    <name type="scientific">Acinetobacter gandensis</name>
    <dbReference type="NCBI Taxonomy" id="1443941"/>
    <lineage>
        <taxon>Bacteria</taxon>
        <taxon>Pseudomonadati</taxon>
        <taxon>Pseudomonadota</taxon>
        <taxon>Gammaproteobacteria</taxon>
        <taxon>Moraxellales</taxon>
        <taxon>Moraxellaceae</taxon>
        <taxon>Acinetobacter</taxon>
    </lineage>
</organism>
<dbReference type="InterPro" id="IPR028612">
    <property type="entry name" value="Topoisom_1_IA"/>
</dbReference>
<dbReference type="PROSITE" id="PS52039">
    <property type="entry name" value="TOPO_IA_2"/>
    <property type="match status" value="1"/>
</dbReference>
<proteinExistence type="inferred from homology"/>
<evidence type="ECO:0000256" key="8">
    <source>
        <dbReference type="HAMAP-Rule" id="MF_00952"/>
    </source>
</evidence>
<evidence type="ECO:0000256" key="3">
    <source>
        <dbReference type="ARBA" id="ARBA00022723"/>
    </source>
</evidence>
<dbReference type="RefSeq" id="WP_015060259.1">
    <property type="nucleotide sequence ID" value="NZ_LZDS01000015.1"/>
</dbReference>
<comment type="caution">
    <text evidence="11">The sequence shown here is derived from an EMBL/GenBank/DDBJ whole genome shotgun (WGS) entry which is preliminary data.</text>
</comment>
<dbReference type="GO" id="GO:0006265">
    <property type="term" value="P:DNA topological change"/>
    <property type="evidence" value="ECO:0007669"/>
    <property type="project" value="UniProtKB-UniRule"/>
</dbReference>
<name>A0A1A7RAJ0_9GAMM</name>
<feature type="site" description="Interaction with DNA" evidence="8">
    <location>
        <position position="148"/>
    </location>
</feature>
<dbReference type="InterPro" id="IPR003601">
    <property type="entry name" value="Topo_IA_2"/>
</dbReference>
<dbReference type="EC" id="5.6.2.1" evidence="8"/>
<feature type="active site" description="O-(5'-phospho-DNA)-tyrosine intermediate" evidence="8">
    <location>
        <position position="297"/>
    </location>
</feature>
<dbReference type="InterPro" id="IPR006171">
    <property type="entry name" value="TOPRIM_dom"/>
</dbReference>
<keyword evidence="4" id="KW-0460">Magnesium</keyword>
<reference evidence="12" key="1">
    <citation type="submission" date="2016-06" db="EMBL/GenBank/DDBJ databases">
        <authorList>
            <person name="Radolfova-Krizova L."/>
            <person name="Nemec A."/>
        </authorList>
    </citation>
    <scope>NUCLEOTIDE SEQUENCE [LARGE SCALE GENOMIC DNA]</scope>
    <source>
        <strain evidence="12">ANC 4275</strain>
    </source>
</reference>
<dbReference type="Gene3D" id="1.10.290.10">
    <property type="entry name" value="Topoisomerase I, domain 4"/>
    <property type="match status" value="1"/>
</dbReference>
<dbReference type="Gene3D" id="1.10.460.10">
    <property type="entry name" value="Topoisomerase I, domain 2"/>
    <property type="match status" value="1"/>
</dbReference>
<gene>
    <name evidence="8" type="primary">topA</name>
    <name evidence="11" type="ORF">A9J31_14810</name>
</gene>
<dbReference type="InterPro" id="IPR034149">
    <property type="entry name" value="TOPRIM_TopoI"/>
</dbReference>